<evidence type="ECO:0000313" key="5">
    <source>
        <dbReference type="EMBL" id="TBU75786.1"/>
    </source>
</evidence>
<gene>
    <name evidence="5" type="ORF">DNK06_17635</name>
</gene>
<dbReference type="OrthoDB" id="9812260at2"/>
<evidence type="ECO:0000256" key="1">
    <source>
        <dbReference type="ARBA" id="ARBA00012528"/>
    </source>
</evidence>
<evidence type="ECO:0000256" key="2">
    <source>
        <dbReference type="ARBA" id="ARBA00034247"/>
    </source>
</evidence>
<dbReference type="Gene3D" id="3.30.70.270">
    <property type="match status" value="1"/>
</dbReference>
<evidence type="ECO:0000313" key="6">
    <source>
        <dbReference type="Proteomes" id="UP000292302"/>
    </source>
</evidence>
<dbReference type="InterPro" id="IPR043128">
    <property type="entry name" value="Rev_trsase/Diguanyl_cyclase"/>
</dbReference>
<dbReference type="AlphaFoldDB" id="A0A4Q9QIE6"/>
<reference evidence="5 6" key="1">
    <citation type="submission" date="2018-06" db="EMBL/GenBank/DDBJ databases">
        <title>Three novel Pseudomonas species isolated from symptomatic oak.</title>
        <authorList>
            <person name="Bueno-Gonzalez V."/>
            <person name="Brady C."/>
        </authorList>
    </citation>
    <scope>NUCLEOTIDE SEQUENCE [LARGE SCALE GENOMIC DNA]</scope>
    <source>
        <strain evidence="5 6">P9A</strain>
    </source>
</reference>
<comment type="catalytic activity">
    <reaction evidence="2">
        <text>2 GTP = 3',3'-c-di-GMP + 2 diphosphate</text>
        <dbReference type="Rhea" id="RHEA:24898"/>
        <dbReference type="ChEBI" id="CHEBI:33019"/>
        <dbReference type="ChEBI" id="CHEBI:37565"/>
        <dbReference type="ChEBI" id="CHEBI:58805"/>
        <dbReference type="EC" id="2.7.7.65"/>
    </reaction>
</comment>
<evidence type="ECO:0000256" key="3">
    <source>
        <dbReference type="SAM" id="MobiDB-lite"/>
    </source>
</evidence>
<dbReference type="Pfam" id="PF00990">
    <property type="entry name" value="GGDEF"/>
    <property type="match status" value="1"/>
</dbReference>
<sequence length="265" mass="28471">MGVAAPRVGVAGPAAVRFCLALAGLRPQPYLPRAGAHGALAYPLRLLRRHVRPGRRRFQPACRRGVRRHAHGQQRGRRRYSFRGPGAARTTGRRTGRDAVVRRHLSRPRHAAAPVCLHAHAAVASDDGGDPVSSGAEPGPEPQGHVAGDALLTRLGQMIHGCLRQIDAAGCYGGDAFCVLLPMTGLEDAHAVLERLRQQASESERGDIELSIGIAAYHPQMQSVEDCIRAADKALYLAKHQGHNRVISSNASPFDGERFSVSTLV</sequence>
<feature type="compositionally biased region" description="Basic residues" evidence="3">
    <location>
        <begin position="62"/>
        <end position="81"/>
    </location>
</feature>
<dbReference type="PROSITE" id="PS50887">
    <property type="entry name" value="GGDEF"/>
    <property type="match status" value="1"/>
</dbReference>
<protein>
    <recommendedName>
        <fullName evidence="1">diguanylate cyclase</fullName>
        <ecNumber evidence="1">2.7.7.65</ecNumber>
    </recommendedName>
</protein>
<dbReference type="NCBIfam" id="TIGR00254">
    <property type="entry name" value="GGDEF"/>
    <property type="match status" value="1"/>
</dbReference>
<dbReference type="PANTHER" id="PTHR45138:SF9">
    <property type="entry name" value="DIGUANYLATE CYCLASE DGCM-RELATED"/>
    <property type="match status" value="1"/>
</dbReference>
<comment type="caution">
    <text evidence="5">The sequence shown here is derived from an EMBL/GenBank/DDBJ whole genome shotgun (WGS) entry which is preliminary data.</text>
</comment>
<dbReference type="SUPFAM" id="SSF55073">
    <property type="entry name" value="Nucleotide cyclase"/>
    <property type="match status" value="1"/>
</dbReference>
<name>A0A4Q9QIE6_9GAMM</name>
<dbReference type="PANTHER" id="PTHR45138">
    <property type="entry name" value="REGULATORY COMPONENTS OF SENSORY TRANSDUCTION SYSTEM"/>
    <property type="match status" value="1"/>
</dbReference>
<proteinExistence type="predicted"/>
<evidence type="ECO:0000259" key="4">
    <source>
        <dbReference type="PROSITE" id="PS50887"/>
    </source>
</evidence>
<dbReference type="InterPro" id="IPR000160">
    <property type="entry name" value="GGDEF_dom"/>
</dbReference>
<dbReference type="EMBL" id="QJUI01000015">
    <property type="protein sequence ID" value="TBU75786.1"/>
    <property type="molecule type" value="Genomic_DNA"/>
</dbReference>
<feature type="region of interest" description="Disordered" evidence="3">
    <location>
        <begin position="62"/>
        <end position="99"/>
    </location>
</feature>
<dbReference type="InterPro" id="IPR050469">
    <property type="entry name" value="Diguanylate_Cyclase"/>
</dbReference>
<dbReference type="EC" id="2.7.7.65" evidence="1"/>
<accession>A0A4Q9QIE6</accession>
<feature type="region of interest" description="Disordered" evidence="3">
    <location>
        <begin position="125"/>
        <end position="145"/>
    </location>
</feature>
<dbReference type="SMART" id="SM00267">
    <property type="entry name" value="GGDEF"/>
    <property type="match status" value="1"/>
</dbReference>
<dbReference type="GO" id="GO:0052621">
    <property type="term" value="F:diguanylate cyclase activity"/>
    <property type="evidence" value="ECO:0007669"/>
    <property type="project" value="UniProtKB-EC"/>
</dbReference>
<dbReference type="CDD" id="cd01949">
    <property type="entry name" value="GGDEF"/>
    <property type="match status" value="1"/>
</dbReference>
<organism evidence="5 6">
    <name type="scientific">Phytopseudomonas daroniae</name>
    <dbReference type="NCBI Taxonomy" id="2487519"/>
    <lineage>
        <taxon>Bacteria</taxon>
        <taxon>Pseudomonadati</taxon>
        <taxon>Pseudomonadota</taxon>
        <taxon>Gammaproteobacteria</taxon>
        <taxon>Pseudomonadales</taxon>
        <taxon>Pseudomonadaceae</taxon>
        <taxon>Phytopseudomonas</taxon>
    </lineage>
</organism>
<dbReference type="Proteomes" id="UP000292302">
    <property type="component" value="Unassembled WGS sequence"/>
</dbReference>
<keyword evidence="6" id="KW-1185">Reference proteome</keyword>
<dbReference type="InterPro" id="IPR029787">
    <property type="entry name" value="Nucleotide_cyclase"/>
</dbReference>
<feature type="domain" description="GGDEF" evidence="4">
    <location>
        <begin position="117"/>
        <end position="251"/>
    </location>
</feature>